<sequence length="93" mass="10649">MAQKRIFKRANEKAPAEEKSDFCGGPDNWTVDNPTVDNWTVDNPTVDNWTVDNPTVDNWTVDNPTVDNRTVDNSTVNEFFKLDKKIFLRIFGA</sequence>
<evidence type="ECO:0000313" key="3">
    <source>
        <dbReference type="WBParaSite" id="Gr19_v10_g1108.t1"/>
    </source>
</evidence>
<accession>A0A914GV64</accession>
<dbReference type="WBParaSite" id="Gr19_v10_g1108.t1">
    <property type="protein sequence ID" value="Gr19_v10_g1108.t1"/>
    <property type="gene ID" value="Gr19_v10_g1108"/>
</dbReference>
<organism evidence="2 3">
    <name type="scientific">Globodera rostochiensis</name>
    <name type="common">Golden nematode worm</name>
    <name type="synonym">Heterodera rostochiensis</name>
    <dbReference type="NCBI Taxonomy" id="31243"/>
    <lineage>
        <taxon>Eukaryota</taxon>
        <taxon>Metazoa</taxon>
        <taxon>Ecdysozoa</taxon>
        <taxon>Nematoda</taxon>
        <taxon>Chromadorea</taxon>
        <taxon>Rhabditida</taxon>
        <taxon>Tylenchina</taxon>
        <taxon>Tylenchomorpha</taxon>
        <taxon>Tylenchoidea</taxon>
        <taxon>Heteroderidae</taxon>
        <taxon>Heteroderinae</taxon>
        <taxon>Globodera</taxon>
    </lineage>
</organism>
<proteinExistence type="predicted"/>
<feature type="region of interest" description="Disordered" evidence="1">
    <location>
        <begin position="1"/>
        <end position="28"/>
    </location>
</feature>
<keyword evidence="2" id="KW-1185">Reference proteome</keyword>
<protein>
    <submittedName>
        <fullName evidence="3">Calreticulin</fullName>
    </submittedName>
</protein>
<reference evidence="3" key="1">
    <citation type="submission" date="2022-11" db="UniProtKB">
        <authorList>
            <consortium name="WormBaseParasite"/>
        </authorList>
    </citation>
    <scope>IDENTIFICATION</scope>
</reference>
<feature type="compositionally biased region" description="Basic and acidic residues" evidence="1">
    <location>
        <begin position="9"/>
        <end position="21"/>
    </location>
</feature>
<name>A0A914GV64_GLORO</name>
<evidence type="ECO:0000256" key="1">
    <source>
        <dbReference type="SAM" id="MobiDB-lite"/>
    </source>
</evidence>
<evidence type="ECO:0000313" key="2">
    <source>
        <dbReference type="Proteomes" id="UP000887572"/>
    </source>
</evidence>
<dbReference type="Proteomes" id="UP000887572">
    <property type="component" value="Unplaced"/>
</dbReference>
<dbReference type="AlphaFoldDB" id="A0A914GV64"/>